<feature type="transmembrane region" description="Helical" evidence="4">
    <location>
        <begin position="60"/>
        <end position="83"/>
    </location>
</feature>
<dbReference type="Gene3D" id="1.10.10.60">
    <property type="entry name" value="Homeodomain-like"/>
    <property type="match status" value="2"/>
</dbReference>
<evidence type="ECO:0000256" key="4">
    <source>
        <dbReference type="SAM" id="Phobius"/>
    </source>
</evidence>
<dbReference type="InterPro" id="IPR009057">
    <property type="entry name" value="Homeodomain-like_sf"/>
</dbReference>
<dbReference type="PROSITE" id="PS01124">
    <property type="entry name" value="HTH_ARAC_FAMILY_2"/>
    <property type="match status" value="1"/>
</dbReference>
<dbReference type="InterPro" id="IPR018060">
    <property type="entry name" value="HTH_AraC"/>
</dbReference>
<dbReference type="PANTHER" id="PTHR43280">
    <property type="entry name" value="ARAC-FAMILY TRANSCRIPTIONAL REGULATOR"/>
    <property type="match status" value="1"/>
</dbReference>
<organism evidence="6 7">
    <name type="scientific">Capnocytophaga gingivalis</name>
    <dbReference type="NCBI Taxonomy" id="1017"/>
    <lineage>
        <taxon>Bacteria</taxon>
        <taxon>Pseudomonadati</taxon>
        <taxon>Bacteroidota</taxon>
        <taxon>Flavobacteriia</taxon>
        <taxon>Flavobacteriales</taxon>
        <taxon>Flavobacteriaceae</taxon>
        <taxon>Capnocytophaga</taxon>
    </lineage>
</organism>
<keyword evidence="1" id="KW-0805">Transcription regulation</keyword>
<keyword evidence="3" id="KW-0804">Transcription</keyword>
<dbReference type="RefSeq" id="WP_323980109.1">
    <property type="nucleotide sequence ID" value="NZ_JAYKBV010000023.1"/>
</dbReference>
<evidence type="ECO:0000256" key="3">
    <source>
        <dbReference type="ARBA" id="ARBA00023163"/>
    </source>
</evidence>
<evidence type="ECO:0000256" key="2">
    <source>
        <dbReference type="ARBA" id="ARBA00023125"/>
    </source>
</evidence>
<protein>
    <submittedName>
        <fullName evidence="6">Helix-turn-helix domain-containing protein</fullName>
    </submittedName>
</protein>
<dbReference type="EMBL" id="JAYKBV010000023">
    <property type="protein sequence ID" value="MEB3041543.1"/>
    <property type="molecule type" value="Genomic_DNA"/>
</dbReference>
<keyword evidence="2" id="KW-0238">DNA-binding</keyword>
<keyword evidence="7" id="KW-1185">Reference proteome</keyword>
<dbReference type="SMART" id="SM00342">
    <property type="entry name" value="HTH_ARAC"/>
    <property type="match status" value="1"/>
</dbReference>
<keyword evidence="4" id="KW-1133">Transmembrane helix</keyword>
<name>A0ABU5YFU9_9FLAO</name>
<evidence type="ECO:0000313" key="7">
    <source>
        <dbReference type="Proteomes" id="UP001324270"/>
    </source>
</evidence>
<comment type="caution">
    <text evidence="6">The sequence shown here is derived from an EMBL/GenBank/DDBJ whole genome shotgun (WGS) entry which is preliminary data.</text>
</comment>
<dbReference type="Proteomes" id="UP001324270">
    <property type="component" value="Unassembled WGS sequence"/>
</dbReference>
<proteinExistence type="predicted"/>
<feature type="domain" description="HTH araC/xylS-type" evidence="5">
    <location>
        <begin position="312"/>
        <end position="414"/>
    </location>
</feature>
<feature type="transmembrane region" description="Helical" evidence="4">
    <location>
        <begin position="178"/>
        <end position="199"/>
    </location>
</feature>
<evidence type="ECO:0000259" key="5">
    <source>
        <dbReference type="PROSITE" id="PS01124"/>
    </source>
</evidence>
<keyword evidence="4" id="KW-0472">Membrane</keyword>
<dbReference type="Pfam" id="PF12833">
    <property type="entry name" value="HTH_18"/>
    <property type="match status" value="1"/>
</dbReference>
<feature type="transmembrane region" description="Helical" evidence="4">
    <location>
        <begin position="205"/>
        <end position="231"/>
    </location>
</feature>
<feature type="transmembrane region" description="Helical" evidence="4">
    <location>
        <begin position="95"/>
        <end position="114"/>
    </location>
</feature>
<evidence type="ECO:0000313" key="6">
    <source>
        <dbReference type="EMBL" id="MEB3041543.1"/>
    </source>
</evidence>
<dbReference type="SUPFAM" id="SSF46689">
    <property type="entry name" value="Homeodomain-like"/>
    <property type="match status" value="1"/>
</dbReference>
<feature type="transmembrane region" description="Helical" evidence="4">
    <location>
        <begin position="30"/>
        <end position="48"/>
    </location>
</feature>
<feature type="transmembrane region" description="Helical" evidence="4">
    <location>
        <begin position="6"/>
        <end position="23"/>
    </location>
</feature>
<keyword evidence="4" id="KW-0812">Transmembrane</keyword>
<reference evidence="6 7" key="1">
    <citation type="submission" date="2023-12" db="EMBL/GenBank/DDBJ databases">
        <title>Genomic sequences of Capnocytophaga and Parvimonas strains.</title>
        <authorList>
            <person name="Watt R.M."/>
            <person name="Wang M."/>
            <person name="Yang T."/>
            <person name="Tong W.M."/>
        </authorList>
    </citation>
    <scope>NUCLEOTIDE SEQUENCE [LARGE SCALE GENOMIC DNA]</scope>
    <source>
        <strain evidence="6 7">CCUG 13156</strain>
    </source>
</reference>
<sequence length="421" mass="49042">MSSLFTIGIFLSFFLSILLFSKSHKRLSDNILGVWLVCIGIYLLNYYLHYLGYWEKYPHLVGITHPFPLLFATFVYLYVVVNLRQPQRLYWQDGLHLLLFILSYLIMFPFLFGYSAAEKALIDREDYHSPYQWFFVLSFVTFVVVSVLYWILAYRKINQYERMISEQFAYNEGISLQWLKFILIGFGVIFGVMIGVYIVQYLLEIAIGFNIEMILFGLFVLLIGLIGFFGIQYQGIFTTSPLPYNTTNPYESKIIQPLTESKTATPPTRDKVQSEDEFLAHTSEATKPISKSPEYRKSGLKTEDAHTLHEQLLLLMQIEKPYIEPKLSLAQLAERLRIPPNHLSQIINQYEEKNFYDFVNGYRVKEFITLAEKDTNKNFNLLGLAYEAGFNSKSSFNQVFKKFTGKTPSQFVNELMSQCTH</sequence>
<evidence type="ECO:0000256" key="1">
    <source>
        <dbReference type="ARBA" id="ARBA00023015"/>
    </source>
</evidence>
<dbReference type="PANTHER" id="PTHR43280:SF29">
    <property type="entry name" value="ARAC-FAMILY TRANSCRIPTIONAL REGULATOR"/>
    <property type="match status" value="1"/>
</dbReference>
<feature type="transmembrane region" description="Helical" evidence="4">
    <location>
        <begin position="134"/>
        <end position="157"/>
    </location>
</feature>
<gene>
    <name evidence="6" type="ORF">VJJ49_12740</name>
</gene>
<accession>A0ABU5YFU9</accession>